<evidence type="ECO:0000313" key="1">
    <source>
        <dbReference type="EMBL" id="CAJ2656921.1"/>
    </source>
</evidence>
<gene>
    <name evidence="1" type="ORF">MILVUS5_LOCUS23578</name>
</gene>
<proteinExistence type="predicted"/>
<keyword evidence="2" id="KW-1185">Reference proteome</keyword>
<accession>A0ACB0KI72</accession>
<dbReference type="Proteomes" id="UP001177021">
    <property type="component" value="Unassembled WGS sequence"/>
</dbReference>
<reference evidence="1" key="1">
    <citation type="submission" date="2023-10" db="EMBL/GenBank/DDBJ databases">
        <authorList>
            <person name="Rodriguez Cubillos JULIANA M."/>
            <person name="De Vega J."/>
        </authorList>
    </citation>
    <scope>NUCLEOTIDE SEQUENCE</scope>
</reference>
<evidence type="ECO:0000313" key="2">
    <source>
        <dbReference type="Proteomes" id="UP001177021"/>
    </source>
</evidence>
<comment type="caution">
    <text evidence="1">The sequence shown here is derived from an EMBL/GenBank/DDBJ whole genome shotgun (WGS) entry which is preliminary data.</text>
</comment>
<dbReference type="EMBL" id="CASHSV030000311">
    <property type="protein sequence ID" value="CAJ2656921.1"/>
    <property type="molecule type" value="Genomic_DNA"/>
</dbReference>
<sequence length="1015" mass="112026">MLADNWSTSSSVCTWVGVTCDDRHNRVHSLNLRNMDLRGEIPKAILGDLTQLRTMNLENNQLSGNISLILKFNNSLVNDFNIGHNNMSGNLPSNICQGVPNLRYLNLNYNELSGDIPTAWHQCEELEELELSYNSFNKGPIPGGIQNMTKLEYLQLCGNNFEGKIPSLNNMTSLRVVRFDENNLNGSLQNDFFNQLPQLENFTLNNNQLEGSIPRSIGNCTSLKFLGLATNFFTGSIPVEIASLDQLKFLILANNSFSGFIPSKLLNMSTLTYLHLEQNQLSGIIPSNMGYSLPSLQQIHLSLNYFVGSIPSNIFNASNLIQFQLSYNAFSGTLPNIDFGDLKFLLGFLIDYNNVTINDPGQFFTSLTSCRYLKYIGLSGNHILSNLPKSIGNITSENFAANSCGIYGSIPLEVGNMSNLLAFSLNGNNINGPIPGTFKGLPNLQVLNLGYNGLQGSFIEELCEIESLSELYLYNNKLSGVLPVCLENMIFLRKLYIGSNNLNSKIPSSLWNLEDILEVDLSSNAFIGNLPFKIGNLRAIILLDLSRNQISSNIPTTISSLKNLQNLSLAHNKLNGSIPTSLGNMVSLISLDLSQNLLTGGIPKSLESLVYLQNINLSYNRLKGEIPDGGIFKNFTAQSFMHNEALCGNPRLHVPLCDNQVKKSSTKKKLLLKCLIPMVVSSTILIVASIIILKVKKGKNAENTLERGLSTLGALRRISYYELMQATNGFNESNLLGRGGFGSVYQGKLPDGEMIAVKVIDLQSDVKSKSFDTECNAMRNLRHRNLVKIISGCSNLDFKSLVMEFMSNGSVDKWLYSYNYCLNFLQRLNIMIDVASALEYLHHGSSVPVVHCDLKPSNVLLDENMVAHVSDFGIAKLMDEGQSKTHTQTLATIGYLAPEYGSRGIVSVKGDVYSYGIMLMEIFTGKKPTDDMFVAELSLKTWICESLPNSIMDVLDSNLVQQNGEQIIDILTYMSSIFGLALNCCEDSPEARINMADVTALLIKIKTSVLGANRA</sequence>
<protein>
    <submittedName>
        <fullName evidence="1">Uncharacterized protein</fullName>
    </submittedName>
</protein>
<name>A0ACB0KI72_TRIPR</name>
<organism evidence="1 2">
    <name type="scientific">Trifolium pratense</name>
    <name type="common">Red clover</name>
    <dbReference type="NCBI Taxonomy" id="57577"/>
    <lineage>
        <taxon>Eukaryota</taxon>
        <taxon>Viridiplantae</taxon>
        <taxon>Streptophyta</taxon>
        <taxon>Embryophyta</taxon>
        <taxon>Tracheophyta</taxon>
        <taxon>Spermatophyta</taxon>
        <taxon>Magnoliopsida</taxon>
        <taxon>eudicotyledons</taxon>
        <taxon>Gunneridae</taxon>
        <taxon>Pentapetalae</taxon>
        <taxon>rosids</taxon>
        <taxon>fabids</taxon>
        <taxon>Fabales</taxon>
        <taxon>Fabaceae</taxon>
        <taxon>Papilionoideae</taxon>
        <taxon>50 kb inversion clade</taxon>
        <taxon>NPAAA clade</taxon>
        <taxon>Hologalegina</taxon>
        <taxon>IRL clade</taxon>
        <taxon>Trifolieae</taxon>
        <taxon>Trifolium</taxon>
    </lineage>
</organism>